<accession>A0A7S9KS49</accession>
<dbReference type="InterPro" id="IPR053203">
    <property type="entry name" value="Cisplatin_resist-associated"/>
</dbReference>
<dbReference type="InterPro" id="IPR022024">
    <property type="entry name" value="DUF3602"/>
</dbReference>
<dbReference type="Pfam" id="PF12223">
    <property type="entry name" value="DUF3602"/>
    <property type="match status" value="1"/>
</dbReference>
<feature type="region of interest" description="Disordered" evidence="1">
    <location>
        <begin position="1"/>
        <end position="20"/>
    </location>
</feature>
<evidence type="ECO:0000313" key="3">
    <source>
        <dbReference type="Proteomes" id="UP000594364"/>
    </source>
</evidence>
<dbReference type="OrthoDB" id="2537432at2759"/>
<evidence type="ECO:0000256" key="1">
    <source>
        <dbReference type="SAM" id="MobiDB-lite"/>
    </source>
</evidence>
<dbReference type="PANTHER" id="PTHR34693:SF3">
    <property type="match status" value="1"/>
</dbReference>
<feature type="region of interest" description="Disordered" evidence="1">
    <location>
        <begin position="29"/>
        <end position="114"/>
    </location>
</feature>
<proteinExistence type="predicted"/>
<dbReference type="PANTHER" id="PTHR34693">
    <property type="entry name" value="PROTEIN PAR32"/>
    <property type="match status" value="1"/>
</dbReference>
<dbReference type="AlphaFoldDB" id="A0A7S9KS49"/>
<dbReference type="EMBL" id="CP031387">
    <property type="protein sequence ID" value="QPH00285.1"/>
    <property type="molecule type" value="Genomic_DNA"/>
</dbReference>
<protein>
    <submittedName>
        <fullName evidence="2">Uncharacterized protein</fullName>
    </submittedName>
</protein>
<gene>
    <name evidence="2" type="ORF">C2857_003688</name>
</gene>
<keyword evidence="3" id="KW-1185">Reference proteome</keyword>
<dbReference type="Proteomes" id="UP000594364">
    <property type="component" value="Chromosome 3"/>
</dbReference>
<reference evidence="2 3" key="1">
    <citation type="journal article" date="2018" name="PLoS Genet.">
        <title>Repeat elements organise 3D genome structure and mediate transcription in the filamentous fungus Epichloe festucae.</title>
        <authorList>
            <person name="Winter D.J."/>
            <person name="Ganley A.R.D."/>
            <person name="Young C.A."/>
            <person name="Liachko I."/>
            <person name="Schardl C.L."/>
            <person name="Dupont P.Y."/>
            <person name="Berry D."/>
            <person name="Ram A."/>
            <person name="Scott B."/>
            <person name="Cox M.P."/>
        </authorList>
    </citation>
    <scope>NUCLEOTIDE SEQUENCE [LARGE SCALE GENOMIC DNA]</scope>
    <source>
        <strain evidence="2 3">Fl1</strain>
    </source>
</reference>
<sequence length="129" mass="13483">MAVEVSHGRGGAGNINEDKTTYVDGEVVRAGGEGSHGDGAYSAGRGGAGNIGDVGRSPTPRKDQDIVPEVAYRASQDNQDYHTGRGGAGNEHVAPCHRQKASQKSNEETGTPVGLADRLKKKLFGIIRK</sequence>
<evidence type="ECO:0000313" key="2">
    <source>
        <dbReference type="EMBL" id="QPH00285.1"/>
    </source>
</evidence>
<name>A0A7S9KS49_EPIFF</name>
<organism evidence="2 3">
    <name type="scientific">Epichloe festucae (strain Fl1)</name>
    <dbReference type="NCBI Taxonomy" id="877507"/>
    <lineage>
        <taxon>Eukaryota</taxon>
        <taxon>Fungi</taxon>
        <taxon>Dikarya</taxon>
        <taxon>Ascomycota</taxon>
        <taxon>Pezizomycotina</taxon>
        <taxon>Sordariomycetes</taxon>
        <taxon>Hypocreomycetidae</taxon>
        <taxon>Hypocreales</taxon>
        <taxon>Clavicipitaceae</taxon>
        <taxon>Epichloe</taxon>
    </lineage>
</organism>